<accession>A0A7Y8K5W7</accession>
<evidence type="ECO:0000313" key="2">
    <source>
        <dbReference type="Proteomes" id="UP000537188"/>
    </source>
</evidence>
<name>A0A7Y8K5W7_9PSED</name>
<dbReference type="InterPro" id="IPR009241">
    <property type="entry name" value="HigB-like"/>
</dbReference>
<comment type="caution">
    <text evidence="1">The sequence shown here is derived from an EMBL/GenBank/DDBJ whole genome shotgun (WGS) entry which is preliminary data.</text>
</comment>
<sequence length="100" mass="11617">MIHFKKSKHFLEWLDSLNNKPARARVLARLDNAQSGNFGDCETVGNGVSEMRIHYGPGYRVYFTRREEVVYLLLIGGDKSTQKRDIQRAKQIAEDFEKKE</sequence>
<dbReference type="AlphaFoldDB" id="A0A7Y8K5W7"/>
<protein>
    <submittedName>
        <fullName evidence="1">Type II toxin-antitoxin system RelE/ParE family toxin</fullName>
    </submittedName>
</protein>
<dbReference type="PANTHER" id="PTHR41791:SF1">
    <property type="entry name" value="SSL7039 PROTEIN"/>
    <property type="match status" value="1"/>
</dbReference>
<organism evidence="1 2">
    <name type="scientific">Pseudomonas yamanorum</name>
    <dbReference type="NCBI Taxonomy" id="515393"/>
    <lineage>
        <taxon>Bacteria</taxon>
        <taxon>Pseudomonadati</taxon>
        <taxon>Pseudomonadota</taxon>
        <taxon>Gammaproteobacteria</taxon>
        <taxon>Pseudomonadales</taxon>
        <taxon>Pseudomonadaceae</taxon>
        <taxon>Pseudomonas</taxon>
    </lineage>
</organism>
<reference evidence="1 2" key="1">
    <citation type="submission" date="2020-04" db="EMBL/GenBank/DDBJ databases">
        <title>Molecular characterization of pseudomonads from Agaricus bisporus reveal novel blotch 2 pathogens in Western Europe.</title>
        <authorList>
            <person name="Taparia T."/>
            <person name="Krijger M."/>
            <person name="Haynes E."/>
            <person name="Elpinstone J.G."/>
            <person name="Noble R."/>
            <person name="Van Der Wolf J."/>
        </authorList>
    </citation>
    <scope>NUCLEOTIDE SEQUENCE [LARGE SCALE GENOMIC DNA]</scope>
    <source>
        <strain evidence="1 2">IPO3781</strain>
    </source>
</reference>
<dbReference type="Proteomes" id="UP000537188">
    <property type="component" value="Unassembled WGS sequence"/>
</dbReference>
<dbReference type="PANTHER" id="PTHR41791">
    <property type="entry name" value="SSL7039 PROTEIN"/>
    <property type="match status" value="1"/>
</dbReference>
<dbReference type="PIRSF" id="PIRSF028744">
    <property type="entry name" value="Addict_mod_HI1419"/>
    <property type="match status" value="1"/>
</dbReference>
<dbReference type="InterPro" id="IPR014056">
    <property type="entry name" value="TypeIITA-like_toxin_pred"/>
</dbReference>
<dbReference type="EMBL" id="JACARF010000016">
    <property type="protein sequence ID" value="NWE76629.1"/>
    <property type="molecule type" value="Genomic_DNA"/>
</dbReference>
<proteinExistence type="predicted"/>
<evidence type="ECO:0000313" key="1">
    <source>
        <dbReference type="EMBL" id="NWE76629.1"/>
    </source>
</evidence>
<dbReference type="RefSeq" id="WP_177041385.1">
    <property type="nucleotide sequence ID" value="NZ_JACAOQ010000010.1"/>
</dbReference>
<dbReference type="Pfam" id="PF05973">
    <property type="entry name" value="Gp49"/>
    <property type="match status" value="1"/>
</dbReference>
<dbReference type="NCBIfam" id="TIGR02683">
    <property type="entry name" value="upstrm_HI1419"/>
    <property type="match status" value="1"/>
</dbReference>
<gene>
    <name evidence="1" type="ORF">HX828_13760</name>
</gene>